<dbReference type="PANTHER" id="PTHR11705:SF119">
    <property type="entry name" value="OS02G0119300 PROTEIN"/>
    <property type="match status" value="1"/>
</dbReference>
<evidence type="ECO:0000256" key="3">
    <source>
        <dbReference type="PROSITE-ProRule" id="PRU01379"/>
    </source>
</evidence>
<sequence>MLLLLSPAALGQTTNATHGLPTPGLMVRLHEPWPRSLGRLSLTAARAVRASPNATSVEFASDAVGWQRLWAGGAKVELLSSNLTEFYVQRAARELQEGRRLAEHRSPAAQGSAEVELSGSMGGFYTNAEVEKEMARLQTLYPTWISGATRVGTSRRGVAINTWCVTEGVTECDKASERPTALFTSLVHSREPATVMCLVHAIRVLLRDAANGRPRALHLLMTRKLLLLPVANPDGYIWNEVHRRNGGGMKRKNGMSTCFQRDSENDGVDINRNFGFKYAYDSVGSSSNGCSEEFRGAGAFSEPETQAIRDIVQKHRPKAILHWHGWGNDIAFPFSYDWRAKMPAADLGMYQEFASEMAVANRYASGRAWESVGYTTNGEADDWGWGAEGVVSLTIEVGNSRDSFWPPPARILPIASENVWPAHYLAWAIGPMLQLDALSVAAGASKGQLRLVLEMQNNGLSDFGGAHSVCVNAAPTSAAIADSHGWTVQGAGKACTSTQAALKARSKVALPALLLELRTSGTWVELTLDAGMRGDDFVHTSAIRIHNSEDTLLRCGALCACPTADATRFDYSYECLRAVQPGTQCALPKEAHVGSNWASGVLDEYFVFKATQYTKGGRCQVISTHADTLIAVYGQCGRFGALEVLGFANSEGGRQADVTFDCQAGKQYYFFWNAEYMPGRHSFTIKESCSDYSCARAHRSRSMVRRLKRRTT</sequence>
<evidence type="ECO:0000313" key="5">
    <source>
        <dbReference type="EMBL" id="KAL1520595.1"/>
    </source>
</evidence>
<evidence type="ECO:0000313" key="6">
    <source>
        <dbReference type="Proteomes" id="UP001515480"/>
    </source>
</evidence>
<dbReference type="Pfam" id="PF00246">
    <property type="entry name" value="Peptidase_M14"/>
    <property type="match status" value="1"/>
</dbReference>
<dbReference type="InterPro" id="IPR000834">
    <property type="entry name" value="Peptidase_M14"/>
</dbReference>
<dbReference type="GO" id="GO:0008270">
    <property type="term" value="F:zinc ion binding"/>
    <property type="evidence" value="ECO:0007669"/>
    <property type="project" value="InterPro"/>
</dbReference>
<protein>
    <recommendedName>
        <fullName evidence="4">Peptidase M14 domain-containing protein</fullName>
    </recommendedName>
</protein>
<dbReference type="SMART" id="SM00631">
    <property type="entry name" value="Zn_pept"/>
    <property type="match status" value="1"/>
</dbReference>
<evidence type="ECO:0000259" key="4">
    <source>
        <dbReference type="PROSITE" id="PS52035"/>
    </source>
</evidence>
<proteinExistence type="inferred from homology"/>
<dbReference type="EMBL" id="JBGBPQ010000008">
    <property type="protein sequence ID" value="KAL1520595.1"/>
    <property type="molecule type" value="Genomic_DNA"/>
</dbReference>
<accession>A0AB34JG36</accession>
<dbReference type="AlphaFoldDB" id="A0AB34JG36"/>
<name>A0AB34JG36_PRYPA</name>
<feature type="domain" description="Peptidase M14" evidence="4">
    <location>
        <begin position="123"/>
        <end position="429"/>
    </location>
</feature>
<reference evidence="5 6" key="1">
    <citation type="journal article" date="2024" name="Science">
        <title>Giant polyketide synthase enzymes in the biosynthesis of giant marine polyether toxins.</title>
        <authorList>
            <person name="Fallon T.R."/>
            <person name="Shende V.V."/>
            <person name="Wierzbicki I.H."/>
            <person name="Pendleton A.L."/>
            <person name="Watervoot N.F."/>
            <person name="Auber R.P."/>
            <person name="Gonzalez D.J."/>
            <person name="Wisecaver J.H."/>
            <person name="Moore B.S."/>
        </authorList>
    </citation>
    <scope>NUCLEOTIDE SEQUENCE [LARGE SCALE GENOMIC DNA]</scope>
    <source>
        <strain evidence="5 6">12B1</strain>
    </source>
</reference>
<comment type="caution">
    <text evidence="5">The sequence shown here is derived from an EMBL/GenBank/DDBJ whole genome shotgun (WGS) entry which is preliminary data.</text>
</comment>
<comment type="cofactor">
    <cofactor evidence="1">
        <name>Zn(2+)</name>
        <dbReference type="ChEBI" id="CHEBI:29105"/>
    </cofactor>
</comment>
<evidence type="ECO:0000256" key="1">
    <source>
        <dbReference type="ARBA" id="ARBA00001947"/>
    </source>
</evidence>
<evidence type="ECO:0000256" key="2">
    <source>
        <dbReference type="ARBA" id="ARBA00005988"/>
    </source>
</evidence>
<dbReference type="Proteomes" id="UP001515480">
    <property type="component" value="Unassembled WGS sequence"/>
</dbReference>
<organism evidence="5 6">
    <name type="scientific">Prymnesium parvum</name>
    <name type="common">Toxic golden alga</name>
    <dbReference type="NCBI Taxonomy" id="97485"/>
    <lineage>
        <taxon>Eukaryota</taxon>
        <taxon>Haptista</taxon>
        <taxon>Haptophyta</taxon>
        <taxon>Prymnesiophyceae</taxon>
        <taxon>Prymnesiales</taxon>
        <taxon>Prymnesiaceae</taxon>
        <taxon>Prymnesium</taxon>
    </lineage>
</organism>
<dbReference type="SUPFAM" id="SSF53187">
    <property type="entry name" value="Zn-dependent exopeptidases"/>
    <property type="match status" value="1"/>
</dbReference>
<dbReference type="GO" id="GO:0005615">
    <property type="term" value="C:extracellular space"/>
    <property type="evidence" value="ECO:0007669"/>
    <property type="project" value="TreeGrafter"/>
</dbReference>
<comment type="similarity">
    <text evidence="2 3">Belongs to the peptidase M14 family.</text>
</comment>
<dbReference type="PROSITE" id="PS52035">
    <property type="entry name" value="PEPTIDASE_M14"/>
    <property type="match status" value="1"/>
</dbReference>
<feature type="active site" description="Proton donor/acceptor" evidence="3">
    <location>
        <position position="396"/>
    </location>
</feature>
<dbReference type="InterPro" id="IPR033810">
    <property type="entry name" value="Carboxypeptidase_T"/>
</dbReference>
<dbReference type="CDD" id="cd03859">
    <property type="entry name" value="M14_CPT"/>
    <property type="match status" value="1"/>
</dbReference>
<keyword evidence="6" id="KW-1185">Reference proteome</keyword>
<dbReference type="GO" id="GO:0006508">
    <property type="term" value="P:proteolysis"/>
    <property type="evidence" value="ECO:0007669"/>
    <property type="project" value="InterPro"/>
</dbReference>
<dbReference type="PANTHER" id="PTHR11705">
    <property type="entry name" value="PROTEASE FAMILY M14 CARBOXYPEPTIDASE A,B"/>
    <property type="match status" value="1"/>
</dbReference>
<dbReference type="Gene3D" id="3.40.630.10">
    <property type="entry name" value="Zn peptidases"/>
    <property type="match status" value="1"/>
</dbReference>
<gene>
    <name evidence="5" type="ORF">AB1Y20_022171</name>
</gene>
<dbReference type="GO" id="GO:0004181">
    <property type="term" value="F:metallocarboxypeptidase activity"/>
    <property type="evidence" value="ECO:0007669"/>
    <property type="project" value="InterPro"/>
</dbReference>